<accession>A0A382Z918</accession>
<reference evidence="1" key="1">
    <citation type="submission" date="2018-05" db="EMBL/GenBank/DDBJ databases">
        <authorList>
            <person name="Lanie J.A."/>
            <person name="Ng W.-L."/>
            <person name="Kazmierczak K.M."/>
            <person name="Andrzejewski T.M."/>
            <person name="Davidsen T.M."/>
            <person name="Wayne K.J."/>
            <person name="Tettelin H."/>
            <person name="Glass J.I."/>
            <person name="Rusch D."/>
            <person name="Podicherti R."/>
            <person name="Tsui H.-C.T."/>
            <person name="Winkler M.E."/>
        </authorList>
    </citation>
    <scope>NUCLEOTIDE SEQUENCE</scope>
</reference>
<gene>
    <name evidence="1" type="ORF">METZ01_LOCUS444835</name>
</gene>
<dbReference type="EMBL" id="UINC01182002">
    <property type="protein sequence ID" value="SVD91981.1"/>
    <property type="molecule type" value="Genomic_DNA"/>
</dbReference>
<dbReference type="AlphaFoldDB" id="A0A382Z918"/>
<proteinExistence type="predicted"/>
<sequence>MKRLHAEEERAIAKEQAVELSLDPDVWEVETVDCPPNWPNMFAAAEAQARSHLAKEEGRGLVLEMLAFGARLYAQVQEYEKDGARQPEKSECGPPSDFVKLRSVGSWIHPKTGLIGPLGVRDQIMNFAAGECNHVGEASDEWLDRLSEDDRDAIEQVGKELEAANIIRVREV</sequence>
<organism evidence="1">
    <name type="scientific">marine metagenome</name>
    <dbReference type="NCBI Taxonomy" id="408172"/>
    <lineage>
        <taxon>unclassified sequences</taxon>
        <taxon>metagenomes</taxon>
        <taxon>ecological metagenomes</taxon>
    </lineage>
</organism>
<evidence type="ECO:0000313" key="1">
    <source>
        <dbReference type="EMBL" id="SVD91981.1"/>
    </source>
</evidence>
<protein>
    <submittedName>
        <fullName evidence="1">Uncharacterized protein</fullName>
    </submittedName>
</protein>
<name>A0A382Z918_9ZZZZ</name>